<gene>
    <name evidence="7" type="ORF">SmJEL517_g06062</name>
</gene>
<feature type="transmembrane region" description="Helical" evidence="6">
    <location>
        <begin position="6"/>
        <end position="24"/>
    </location>
</feature>
<keyword evidence="8" id="KW-1185">Reference proteome</keyword>
<evidence type="ECO:0000256" key="1">
    <source>
        <dbReference type="ARBA" id="ARBA00004141"/>
    </source>
</evidence>
<evidence type="ECO:0000256" key="5">
    <source>
        <dbReference type="ARBA" id="ARBA00023136"/>
    </source>
</evidence>
<dbReference type="Gene3D" id="1.20.120.1630">
    <property type="match status" value="1"/>
</dbReference>
<feature type="transmembrane region" description="Helical" evidence="6">
    <location>
        <begin position="266"/>
        <end position="285"/>
    </location>
</feature>
<comment type="similarity">
    <text evidence="2">Belongs to the ERG4/ERG24 family.</text>
</comment>
<feature type="transmembrane region" description="Helical" evidence="6">
    <location>
        <begin position="231"/>
        <end position="254"/>
    </location>
</feature>
<feature type="transmembrane region" description="Helical" evidence="6">
    <location>
        <begin position="45"/>
        <end position="63"/>
    </location>
</feature>
<dbReference type="GO" id="GO:0016126">
    <property type="term" value="P:sterol biosynthetic process"/>
    <property type="evidence" value="ECO:0007669"/>
    <property type="project" value="InterPro"/>
</dbReference>
<dbReference type="AlphaFoldDB" id="A0A507BYF8"/>
<proteinExistence type="inferred from homology"/>
<keyword evidence="3 6" id="KW-0812">Transmembrane</keyword>
<accession>A0A507BYF8</accession>
<comment type="subcellular location">
    <subcellularLocation>
        <location evidence="1">Membrane</location>
        <topology evidence="1">Multi-pass membrane protein</topology>
    </subcellularLocation>
</comment>
<reference evidence="7 8" key="1">
    <citation type="journal article" date="2019" name="Sci. Rep.">
        <title>Comparative genomics of chytrid fungi reveal insights into the obligate biotrophic and pathogenic lifestyle of Synchytrium endobioticum.</title>
        <authorList>
            <person name="van de Vossenberg B.T.L.H."/>
            <person name="Warris S."/>
            <person name="Nguyen H.D.T."/>
            <person name="van Gent-Pelzer M.P.E."/>
            <person name="Joly D.L."/>
            <person name="van de Geest H.C."/>
            <person name="Bonants P.J.M."/>
            <person name="Smith D.S."/>
            <person name="Levesque C.A."/>
            <person name="van der Lee T.A.J."/>
        </authorList>
    </citation>
    <scope>NUCLEOTIDE SEQUENCE [LARGE SCALE GENOMIC DNA]</scope>
    <source>
        <strain evidence="7 8">JEL517</strain>
    </source>
</reference>
<keyword evidence="5 6" id="KW-0472">Membrane</keyword>
<dbReference type="GO" id="GO:0005637">
    <property type="term" value="C:nuclear inner membrane"/>
    <property type="evidence" value="ECO:0007669"/>
    <property type="project" value="TreeGrafter"/>
</dbReference>
<dbReference type="GO" id="GO:0005789">
    <property type="term" value="C:endoplasmic reticulum membrane"/>
    <property type="evidence" value="ECO:0007669"/>
    <property type="project" value="TreeGrafter"/>
</dbReference>
<evidence type="ECO:0000313" key="8">
    <source>
        <dbReference type="Proteomes" id="UP000319731"/>
    </source>
</evidence>
<evidence type="ECO:0000313" key="7">
    <source>
        <dbReference type="EMBL" id="TPX30375.1"/>
    </source>
</evidence>
<dbReference type="PANTHER" id="PTHR21257:SF52">
    <property type="entry name" value="DELTA(14)-STEROL REDUCTASE TM7SF2"/>
    <property type="match status" value="1"/>
</dbReference>
<dbReference type="PANTHER" id="PTHR21257">
    <property type="entry name" value="DELTA(14)-STEROL REDUCTASE"/>
    <property type="match status" value="1"/>
</dbReference>
<dbReference type="Proteomes" id="UP000319731">
    <property type="component" value="Unassembled WGS sequence"/>
</dbReference>
<sequence>MSLSKSFIQVSEILAITAILHKIIPVKASSGYVTDFDGRPLMYKLNGLATLVSVCSFYGYMGFKGVKSSTYLYDSYGKCAASASFLGILASCIAFLHGKTRPGPDQKYSRAMTTDMTDRNGKIVNFPAMKPAVANGGLQVALLDFFLGHVFNPRIAGIDIKMLLYTWGAVILQLNLLSMWLKGRTANGGVSSRASTVYTCLFTWFVVEYMYHENVHLYTYDLFAEKIGFKLLWGCLFFYPFFYPIGGLPLAKFAPNANPKLAAKDLSTVSVVAITALFFSGWCITRGANLQKFEKKVNPEVKEYSFLGVKMSQETIPDTTILTSGFWGFARHINYFGEVLQAVALALPGSLTASSTTDGLLPWLYPLYYIALFIPRERDDDKLCLAKYGDKWLAYRQRVPSR</sequence>
<comment type="caution">
    <text evidence="7">The sequence shown here is derived from an EMBL/GenBank/DDBJ whole genome shotgun (WGS) entry which is preliminary data.</text>
</comment>
<dbReference type="Pfam" id="PF01222">
    <property type="entry name" value="ERG4_ERG24"/>
    <property type="match status" value="1"/>
</dbReference>
<evidence type="ECO:0000256" key="6">
    <source>
        <dbReference type="SAM" id="Phobius"/>
    </source>
</evidence>
<dbReference type="EMBL" id="QEAO01000073">
    <property type="protein sequence ID" value="TPX30375.1"/>
    <property type="molecule type" value="Genomic_DNA"/>
</dbReference>
<keyword evidence="4 6" id="KW-1133">Transmembrane helix</keyword>
<dbReference type="GO" id="GO:0050613">
    <property type="term" value="F:Delta14-sterol reductase activity"/>
    <property type="evidence" value="ECO:0007669"/>
    <property type="project" value="TreeGrafter"/>
</dbReference>
<dbReference type="STRING" id="1806994.A0A507BYF8"/>
<evidence type="ECO:0000256" key="3">
    <source>
        <dbReference type="ARBA" id="ARBA00022692"/>
    </source>
</evidence>
<evidence type="ECO:0000256" key="2">
    <source>
        <dbReference type="ARBA" id="ARBA00005402"/>
    </source>
</evidence>
<feature type="transmembrane region" description="Helical" evidence="6">
    <location>
        <begin position="75"/>
        <end position="96"/>
    </location>
</feature>
<organism evidence="7 8">
    <name type="scientific">Synchytrium microbalum</name>
    <dbReference type="NCBI Taxonomy" id="1806994"/>
    <lineage>
        <taxon>Eukaryota</taxon>
        <taxon>Fungi</taxon>
        <taxon>Fungi incertae sedis</taxon>
        <taxon>Chytridiomycota</taxon>
        <taxon>Chytridiomycota incertae sedis</taxon>
        <taxon>Chytridiomycetes</taxon>
        <taxon>Synchytriales</taxon>
        <taxon>Synchytriaceae</taxon>
        <taxon>Synchytrium</taxon>
    </lineage>
</organism>
<name>A0A507BYF8_9FUNG</name>
<dbReference type="GeneID" id="42007285"/>
<evidence type="ECO:0008006" key="9">
    <source>
        <dbReference type="Google" id="ProtNLM"/>
    </source>
</evidence>
<protein>
    <recommendedName>
        <fullName evidence="9">Steroid 5-alpha reductase C-terminal domain-containing protein</fullName>
    </recommendedName>
</protein>
<dbReference type="InterPro" id="IPR001171">
    <property type="entry name" value="ERG24_DHCR-like"/>
</dbReference>
<evidence type="ECO:0000256" key="4">
    <source>
        <dbReference type="ARBA" id="ARBA00022989"/>
    </source>
</evidence>
<dbReference type="RefSeq" id="XP_031022050.1">
    <property type="nucleotide sequence ID" value="XM_031171988.1"/>
</dbReference>
<feature type="transmembrane region" description="Helical" evidence="6">
    <location>
        <begin position="162"/>
        <end position="181"/>
    </location>
</feature>
<dbReference type="OrthoDB" id="5326588at2759"/>